<evidence type="ECO:0000256" key="18">
    <source>
        <dbReference type="SAM" id="MobiDB-lite"/>
    </source>
</evidence>
<comment type="subunit">
    <text evidence="4 15 17">Homodimer.</text>
</comment>
<evidence type="ECO:0000256" key="12">
    <source>
        <dbReference type="ARBA" id="ARBA00029736"/>
    </source>
</evidence>
<comment type="similarity">
    <text evidence="3 15 17">Belongs to the RNA methyltransferase TrmD family.</text>
</comment>
<gene>
    <name evidence="15 20" type="primary">trmD</name>
    <name evidence="20" type="ORF">GF339_07240</name>
</gene>
<feature type="binding site" evidence="15 16">
    <location>
        <begin position="134"/>
        <end position="139"/>
    </location>
    <ligand>
        <name>S-adenosyl-L-methionine</name>
        <dbReference type="ChEBI" id="CHEBI:59789"/>
    </ligand>
</feature>
<organism evidence="20 21">
    <name type="scientific">candidate division KSB3 bacterium</name>
    <dbReference type="NCBI Taxonomy" id="2044937"/>
    <lineage>
        <taxon>Bacteria</taxon>
        <taxon>candidate division KSB3</taxon>
    </lineage>
</organism>
<evidence type="ECO:0000256" key="17">
    <source>
        <dbReference type="RuleBase" id="RU003464"/>
    </source>
</evidence>
<comment type="function">
    <text evidence="1 15 17">Specifically methylates guanosine-37 in various tRNAs.</text>
</comment>
<keyword evidence="9 15" id="KW-0808">Transferase</keyword>
<protein>
    <recommendedName>
        <fullName evidence="6 15">tRNA (guanine-N(1)-)-methyltransferase</fullName>
        <ecNumber evidence="5 15">2.1.1.228</ecNumber>
    </recommendedName>
    <alternativeName>
        <fullName evidence="12 15">M1G-methyltransferase</fullName>
    </alternativeName>
    <alternativeName>
        <fullName evidence="13 15">tRNA [GM37] methyltransferase</fullName>
    </alternativeName>
</protein>
<evidence type="ECO:0000256" key="9">
    <source>
        <dbReference type="ARBA" id="ARBA00022679"/>
    </source>
</evidence>
<feature type="domain" description="tRNA methyltransferase TRMD/TRM10-type" evidence="19">
    <location>
        <begin position="1"/>
        <end position="225"/>
    </location>
</feature>
<dbReference type="GO" id="GO:0052906">
    <property type="term" value="F:tRNA (guanine(37)-N1)-methyltransferase activity"/>
    <property type="evidence" value="ECO:0007669"/>
    <property type="project" value="UniProtKB-UniRule"/>
</dbReference>
<dbReference type="InterPro" id="IPR016009">
    <property type="entry name" value="tRNA_MeTrfase_TRMD/TRM10"/>
</dbReference>
<evidence type="ECO:0000256" key="6">
    <source>
        <dbReference type="ARBA" id="ARBA00014679"/>
    </source>
</evidence>
<evidence type="ECO:0000256" key="11">
    <source>
        <dbReference type="ARBA" id="ARBA00022694"/>
    </source>
</evidence>
<dbReference type="GO" id="GO:0005829">
    <property type="term" value="C:cytosol"/>
    <property type="evidence" value="ECO:0007669"/>
    <property type="project" value="TreeGrafter"/>
</dbReference>
<dbReference type="InterPro" id="IPR023148">
    <property type="entry name" value="tRNA_m1G_MeTrfase_C_sf"/>
</dbReference>
<feature type="region of interest" description="Disordered" evidence="18">
    <location>
        <begin position="212"/>
        <end position="234"/>
    </location>
</feature>
<dbReference type="Pfam" id="PF01746">
    <property type="entry name" value="tRNA_m1G_MT"/>
    <property type="match status" value="1"/>
</dbReference>
<sequence length="234" mass="26206">MQIFVLTLFPDMFAGVLTQSILKRAIERDLLTITCYNIRDFARGKHKMTDDVPYGGGGGMVMKPEPIFAAVEHVIQAHQLRAPHVVYLTPQGTLLTQERAKTLALEDELILLCGRYEGIDERVRIALVDQEISIGDYVLTGGELAAMVLIDVVARMIPAVVGKARSVVNDSFYTPCLDYPHYTRPQSFRGMTVPDVLVSGDHKKIDAWRTHEARKRTQQRRPDLLGTNDDTGNE</sequence>
<reference evidence="20" key="1">
    <citation type="submission" date="2019-11" db="EMBL/GenBank/DDBJ databases">
        <title>Microbial mats filling the niche in hypersaline microbial mats.</title>
        <authorList>
            <person name="Wong H.L."/>
            <person name="Macleod F.I."/>
            <person name="White R.A. III"/>
            <person name="Burns B.P."/>
        </authorList>
    </citation>
    <scope>NUCLEOTIDE SEQUENCE</scope>
    <source>
        <strain evidence="20">Rbin_158</strain>
    </source>
</reference>
<evidence type="ECO:0000256" key="1">
    <source>
        <dbReference type="ARBA" id="ARBA00002634"/>
    </source>
</evidence>
<evidence type="ECO:0000256" key="3">
    <source>
        <dbReference type="ARBA" id="ARBA00007630"/>
    </source>
</evidence>
<dbReference type="GO" id="GO:0002939">
    <property type="term" value="P:tRNA N1-guanine methylation"/>
    <property type="evidence" value="ECO:0007669"/>
    <property type="project" value="TreeGrafter"/>
</dbReference>
<evidence type="ECO:0000256" key="16">
    <source>
        <dbReference type="PIRSR" id="PIRSR000386-1"/>
    </source>
</evidence>
<keyword evidence="10 15" id="KW-0949">S-adenosyl-L-methionine</keyword>
<comment type="caution">
    <text evidence="20">The sequence shown here is derived from an EMBL/GenBank/DDBJ whole genome shotgun (WGS) entry which is preliminary data.</text>
</comment>
<dbReference type="HAMAP" id="MF_00605">
    <property type="entry name" value="TrmD"/>
    <property type="match status" value="1"/>
</dbReference>
<dbReference type="Gene3D" id="1.10.1270.20">
    <property type="entry name" value="tRNA(m1g37)methyltransferase, domain 2"/>
    <property type="match status" value="1"/>
</dbReference>
<evidence type="ECO:0000256" key="10">
    <source>
        <dbReference type="ARBA" id="ARBA00022691"/>
    </source>
</evidence>
<evidence type="ECO:0000256" key="4">
    <source>
        <dbReference type="ARBA" id="ARBA00011738"/>
    </source>
</evidence>
<comment type="subcellular location">
    <subcellularLocation>
        <location evidence="2 15 17">Cytoplasm</location>
    </subcellularLocation>
</comment>
<dbReference type="Proteomes" id="UP000649604">
    <property type="component" value="Unassembled WGS sequence"/>
</dbReference>
<dbReference type="SUPFAM" id="SSF75217">
    <property type="entry name" value="alpha/beta knot"/>
    <property type="match status" value="1"/>
</dbReference>
<evidence type="ECO:0000259" key="19">
    <source>
        <dbReference type="Pfam" id="PF01746"/>
    </source>
</evidence>
<evidence type="ECO:0000256" key="7">
    <source>
        <dbReference type="ARBA" id="ARBA00022490"/>
    </source>
</evidence>
<evidence type="ECO:0000256" key="14">
    <source>
        <dbReference type="ARBA" id="ARBA00047783"/>
    </source>
</evidence>
<dbReference type="Gene3D" id="3.40.1280.10">
    <property type="match status" value="1"/>
</dbReference>
<feature type="binding site" evidence="15 16">
    <location>
        <position position="114"/>
    </location>
    <ligand>
        <name>S-adenosyl-L-methionine</name>
        <dbReference type="ChEBI" id="CHEBI:59789"/>
    </ligand>
</feature>
<accession>A0A9D5JU97</accession>
<evidence type="ECO:0000256" key="13">
    <source>
        <dbReference type="ARBA" id="ARBA00033392"/>
    </source>
</evidence>
<evidence type="ECO:0000256" key="2">
    <source>
        <dbReference type="ARBA" id="ARBA00004496"/>
    </source>
</evidence>
<dbReference type="FunFam" id="3.40.1280.10:FF:000001">
    <property type="entry name" value="tRNA (guanine-N(1)-)-methyltransferase"/>
    <property type="match status" value="1"/>
</dbReference>
<dbReference type="CDD" id="cd18080">
    <property type="entry name" value="TrmD-like"/>
    <property type="match status" value="1"/>
</dbReference>
<evidence type="ECO:0000313" key="21">
    <source>
        <dbReference type="Proteomes" id="UP000649604"/>
    </source>
</evidence>
<evidence type="ECO:0000256" key="8">
    <source>
        <dbReference type="ARBA" id="ARBA00022603"/>
    </source>
</evidence>
<dbReference type="PANTHER" id="PTHR46417:SF1">
    <property type="entry name" value="TRNA (GUANINE-N(1)-)-METHYLTRANSFERASE"/>
    <property type="match status" value="1"/>
</dbReference>
<keyword evidence="11 15" id="KW-0819">tRNA processing</keyword>
<evidence type="ECO:0000256" key="5">
    <source>
        <dbReference type="ARBA" id="ARBA00012807"/>
    </source>
</evidence>
<keyword evidence="7 15" id="KW-0963">Cytoplasm</keyword>
<dbReference type="NCBIfam" id="NF000648">
    <property type="entry name" value="PRK00026.1"/>
    <property type="match status" value="1"/>
</dbReference>
<dbReference type="InterPro" id="IPR029026">
    <property type="entry name" value="tRNA_m1G_MTases_N"/>
</dbReference>
<proteinExistence type="inferred from homology"/>
<comment type="catalytic activity">
    <reaction evidence="14 15 17">
        <text>guanosine(37) in tRNA + S-adenosyl-L-methionine = N(1)-methylguanosine(37) in tRNA + S-adenosyl-L-homocysteine + H(+)</text>
        <dbReference type="Rhea" id="RHEA:36899"/>
        <dbReference type="Rhea" id="RHEA-COMP:10145"/>
        <dbReference type="Rhea" id="RHEA-COMP:10147"/>
        <dbReference type="ChEBI" id="CHEBI:15378"/>
        <dbReference type="ChEBI" id="CHEBI:57856"/>
        <dbReference type="ChEBI" id="CHEBI:59789"/>
        <dbReference type="ChEBI" id="CHEBI:73542"/>
        <dbReference type="ChEBI" id="CHEBI:74269"/>
        <dbReference type="EC" id="2.1.1.228"/>
    </reaction>
</comment>
<evidence type="ECO:0000256" key="15">
    <source>
        <dbReference type="HAMAP-Rule" id="MF_00605"/>
    </source>
</evidence>
<name>A0A9D5JU97_9BACT</name>
<dbReference type="PANTHER" id="PTHR46417">
    <property type="entry name" value="TRNA (GUANINE-N(1)-)-METHYLTRANSFERASE"/>
    <property type="match status" value="1"/>
</dbReference>
<dbReference type="EC" id="2.1.1.228" evidence="5 15"/>
<dbReference type="PIRSF" id="PIRSF000386">
    <property type="entry name" value="tRNA_mtase"/>
    <property type="match status" value="1"/>
</dbReference>
<keyword evidence="8 15" id="KW-0489">Methyltransferase</keyword>
<dbReference type="EMBL" id="WJJP01000224">
    <property type="protein sequence ID" value="MBD3324363.1"/>
    <property type="molecule type" value="Genomic_DNA"/>
</dbReference>
<evidence type="ECO:0000313" key="20">
    <source>
        <dbReference type="EMBL" id="MBD3324363.1"/>
    </source>
</evidence>
<dbReference type="NCBIfam" id="TIGR00088">
    <property type="entry name" value="trmD"/>
    <property type="match status" value="1"/>
</dbReference>
<dbReference type="InterPro" id="IPR002649">
    <property type="entry name" value="tRNA_m1G_MeTrfase_TrmD"/>
</dbReference>
<dbReference type="InterPro" id="IPR029028">
    <property type="entry name" value="Alpha/beta_knot_MTases"/>
</dbReference>
<dbReference type="AlphaFoldDB" id="A0A9D5JU97"/>